<sequence>MATSKAKVMAYIEPELKEDLERLADVRNRSISNLLETLIRDEIERAKSTGELKPPVQQGK</sequence>
<dbReference type="AlphaFoldDB" id="A0AA97BND3"/>
<dbReference type="EMBL" id="CP053540">
    <property type="protein sequence ID" value="WOB41728.1"/>
    <property type="molecule type" value="Genomic_DNA"/>
</dbReference>
<evidence type="ECO:0000313" key="1">
    <source>
        <dbReference type="EMBL" id="WOB41728.1"/>
    </source>
</evidence>
<accession>A0AA97BND3</accession>
<protein>
    <submittedName>
        <fullName evidence="1">Ribbon-helix-helix protein, CopG family</fullName>
    </submittedName>
</protein>
<organism evidence="1">
    <name type="scientific">Thermoleptolyngbya oregonensis NK1-22</name>
    <dbReference type="NCBI Taxonomy" id="2547457"/>
    <lineage>
        <taxon>Bacteria</taxon>
        <taxon>Bacillati</taxon>
        <taxon>Cyanobacteriota</taxon>
        <taxon>Cyanophyceae</taxon>
        <taxon>Oculatellales</taxon>
        <taxon>Oculatellaceae</taxon>
        <taxon>Thermoleptolyngbya</taxon>
    </lineage>
</organism>
<dbReference type="InterPro" id="IPR010985">
    <property type="entry name" value="Ribbon_hlx_hlx"/>
</dbReference>
<dbReference type="GO" id="GO:0006355">
    <property type="term" value="P:regulation of DNA-templated transcription"/>
    <property type="evidence" value="ECO:0007669"/>
    <property type="project" value="InterPro"/>
</dbReference>
<proteinExistence type="predicted"/>
<dbReference type="KEGG" id="tog:HNI00_10710"/>
<gene>
    <name evidence="1" type="ORF">HNI00_10710</name>
</gene>
<name>A0AA97BND3_9CYAN</name>
<reference evidence="1" key="1">
    <citation type="submission" date="2020-05" db="EMBL/GenBank/DDBJ databases">
        <authorList>
            <person name="Zhu T."/>
            <person name="Keshari N."/>
            <person name="Lu X."/>
        </authorList>
    </citation>
    <scope>NUCLEOTIDE SEQUENCE</scope>
    <source>
        <strain evidence="1">NK1-22</strain>
    </source>
</reference>
<dbReference type="RefSeq" id="WP_316793157.1">
    <property type="nucleotide sequence ID" value="NZ_CP053540.1"/>
</dbReference>
<dbReference type="SUPFAM" id="SSF47598">
    <property type="entry name" value="Ribbon-helix-helix"/>
    <property type="match status" value="1"/>
</dbReference>